<accession>A0A6J5N4D4</accession>
<sequence>MRNKELFELYKEYFSKDMLNTIEWTQIKVIAIKRLKANRFKLKEIQEAIGICYKNVLKLNSREINKELDLLFDTLISEGIYPLKQSNKVTYKKL</sequence>
<dbReference type="EMBL" id="LR796578">
    <property type="protein sequence ID" value="CAB4152881.1"/>
    <property type="molecule type" value="Genomic_DNA"/>
</dbReference>
<reference evidence="1" key="1">
    <citation type="submission" date="2020-04" db="EMBL/GenBank/DDBJ databases">
        <authorList>
            <person name="Chiriac C."/>
            <person name="Salcher M."/>
            <person name="Ghai R."/>
            <person name="Kavagutti S V."/>
        </authorList>
    </citation>
    <scope>NUCLEOTIDE SEQUENCE</scope>
</reference>
<organism evidence="1">
    <name type="scientific">uncultured Caudovirales phage</name>
    <dbReference type="NCBI Taxonomy" id="2100421"/>
    <lineage>
        <taxon>Viruses</taxon>
        <taxon>Duplodnaviria</taxon>
        <taxon>Heunggongvirae</taxon>
        <taxon>Uroviricota</taxon>
        <taxon>Caudoviricetes</taxon>
        <taxon>Peduoviridae</taxon>
        <taxon>Maltschvirus</taxon>
        <taxon>Maltschvirus maltsch</taxon>
    </lineage>
</organism>
<proteinExistence type="predicted"/>
<evidence type="ECO:0000313" key="1">
    <source>
        <dbReference type="EMBL" id="CAB4152881.1"/>
    </source>
</evidence>
<protein>
    <submittedName>
        <fullName evidence="1">Uncharacterized protein</fullName>
    </submittedName>
</protein>
<gene>
    <name evidence="1" type="ORF">UFOVP603_31</name>
</gene>
<name>A0A6J5N4D4_9CAUD</name>